<dbReference type="Pfam" id="PF00106">
    <property type="entry name" value="adh_short"/>
    <property type="match status" value="1"/>
</dbReference>
<dbReference type="GO" id="GO:0016616">
    <property type="term" value="F:oxidoreductase activity, acting on the CH-OH group of donors, NAD or NADP as acceptor"/>
    <property type="evidence" value="ECO:0007669"/>
    <property type="project" value="TreeGrafter"/>
</dbReference>
<protein>
    <submittedName>
        <fullName evidence="3">Uncharacterized protein</fullName>
    </submittedName>
</protein>
<name>A0A0B1SZS8_OESDE</name>
<evidence type="ECO:0000256" key="1">
    <source>
        <dbReference type="ARBA" id="ARBA00006484"/>
    </source>
</evidence>
<dbReference type="EMBL" id="KN555519">
    <property type="protein sequence ID" value="KHJ88630.1"/>
    <property type="molecule type" value="Genomic_DNA"/>
</dbReference>
<keyword evidence="4" id="KW-1185">Reference proteome</keyword>
<sequence length="90" mass="9988">MIKTNSGHVVAVSSIAGFSGETFGLAYCPTKFAVRAIMECLQMELRDRGLEGIVCSTASRYEGTLYRRTFLLHTVPARTPEAWSSHVYSR</sequence>
<evidence type="ECO:0000313" key="4">
    <source>
        <dbReference type="Proteomes" id="UP000053660"/>
    </source>
</evidence>
<dbReference type="SUPFAM" id="SSF51735">
    <property type="entry name" value="NAD(P)-binding Rossmann-fold domains"/>
    <property type="match status" value="1"/>
</dbReference>
<dbReference type="GO" id="GO:0005811">
    <property type="term" value="C:lipid droplet"/>
    <property type="evidence" value="ECO:0007669"/>
    <property type="project" value="TreeGrafter"/>
</dbReference>
<comment type="similarity">
    <text evidence="1">Belongs to the short-chain dehydrogenases/reductases (SDR) family.</text>
</comment>
<dbReference type="AlphaFoldDB" id="A0A0B1SZS8"/>
<organism evidence="3 4">
    <name type="scientific">Oesophagostomum dentatum</name>
    <name type="common">Nodular worm</name>
    <dbReference type="NCBI Taxonomy" id="61180"/>
    <lineage>
        <taxon>Eukaryota</taxon>
        <taxon>Metazoa</taxon>
        <taxon>Ecdysozoa</taxon>
        <taxon>Nematoda</taxon>
        <taxon>Chromadorea</taxon>
        <taxon>Rhabditida</taxon>
        <taxon>Rhabditina</taxon>
        <taxon>Rhabditomorpha</taxon>
        <taxon>Strongyloidea</taxon>
        <taxon>Strongylidae</taxon>
        <taxon>Oesophagostomum</taxon>
    </lineage>
</organism>
<accession>A0A0B1SZS8</accession>
<evidence type="ECO:0000256" key="2">
    <source>
        <dbReference type="ARBA" id="ARBA00023002"/>
    </source>
</evidence>
<dbReference type="PANTHER" id="PTHR24322">
    <property type="entry name" value="PKSB"/>
    <property type="match status" value="1"/>
</dbReference>
<reference evidence="3 4" key="1">
    <citation type="submission" date="2014-03" db="EMBL/GenBank/DDBJ databases">
        <title>Draft genome of the hookworm Oesophagostomum dentatum.</title>
        <authorList>
            <person name="Mitreva M."/>
        </authorList>
    </citation>
    <scope>NUCLEOTIDE SEQUENCE [LARGE SCALE GENOMIC DNA]</scope>
    <source>
        <strain evidence="3 4">OD-Hann</strain>
    </source>
</reference>
<dbReference type="Proteomes" id="UP000053660">
    <property type="component" value="Unassembled WGS sequence"/>
</dbReference>
<dbReference type="PANTHER" id="PTHR24322:SF736">
    <property type="entry name" value="RETINOL DEHYDROGENASE 10"/>
    <property type="match status" value="1"/>
</dbReference>
<dbReference type="OrthoDB" id="10253736at2759"/>
<evidence type="ECO:0000313" key="3">
    <source>
        <dbReference type="EMBL" id="KHJ88630.1"/>
    </source>
</evidence>
<keyword evidence="2" id="KW-0560">Oxidoreductase</keyword>
<dbReference type="Gene3D" id="3.40.50.720">
    <property type="entry name" value="NAD(P)-binding Rossmann-like Domain"/>
    <property type="match status" value="1"/>
</dbReference>
<proteinExistence type="inferred from homology"/>
<dbReference type="InterPro" id="IPR036291">
    <property type="entry name" value="NAD(P)-bd_dom_sf"/>
</dbReference>
<dbReference type="InterPro" id="IPR002347">
    <property type="entry name" value="SDR_fam"/>
</dbReference>
<gene>
    <name evidence="3" type="ORF">OESDEN_11575</name>
</gene>